<evidence type="ECO:0000256" key="2">
    <source>
        <dbReference type="ARBA" id="ARBA00022980"/>
    </source>
</evidence>
<keyword evidence="5" id="KW-0694">RNA-binding</keyword>
<evidence type="ECO:0000256" key="4">
    <source>
        <dbReference type="ARBA" id="ARBA00035206"/>
    </source>
</evidence>
<reference evidence="8" key="1">
    <citation type="submission" date="2019-03" db="EMBL/GenBank/DDBJ databases">
        <title>Lake Tanganyika Metagenome-Assembled Genomes (MAGs).</title>
        <authorList>
            <person name="Tran P."/>
        </authorList>
    </citation>
    <scope>NUCLEOTIDE SEQUENCE</scope>
    <source>
        <strain evidence="8">M_DeepCast_400m_m2_100</strain>
    </source>
</reference>
<comment type="subunit">
    <text evidence="5">Part of the 50S ribosomal subunit.</text>
</comment>
<dbReference type="GO" id="GO:1990904">
    <property type="term" value="C:ribonucleoprotein complex"/>
    <property type="evidence" value="ECO:0007669"/>
    <property type="project" value="UniProtKB-KW"/>
</dbReference>
<dbReference type="GO" id="GO:0003735">
    <property type="term" value="F:structural constituent of ribosome"/>
    <property type="evidence" value="ECO:0007669"/>
    <property type="project" value="InterPro"/>
</dbReference>
<evidence type="ECO:0000256" key="6">
    <source>
        <dbReference type="RuleBase" id="RU003477"/>
    </source>
</evidence>
<dbReference type="InterPro" id="IPR003256">
    <property type="entry name" value="Ribosomal_uL24"/>
</dbReference>
<dbReference type="InterPro" id="IPR014722">
    <property type="entry name" value="Rib_uL2_dom2"/>
</dbReference>
<keyword evidence="5" id="KW-0699">rRNA-binding</keyword>
<name>A0A937X7W7_UNCEI</name>
<comment type="caution">
    <text evidence="8">The sequence shown here is derived from an EMBL/GenBank/DDBJ whole genome shotgun (WGS) entry which is preliminary data.</text>
</comment>
<evidence type="ECO:0000313" key="8">
    <source>
        <dbReference type="EMBL" id="MBM3317528.1"/>
    </source>
</evidence>
<comment type="function">
    <text evidence="5">One of the proteins that surrounds the polypeptide exit tunnel on the outside of the subunit.</text>
</comment>
<dbReference type="HAMAP" id="MF_01326_B">
    <property type="entry name" value="Ribosomal_uL24_B"/>
    <property type="match status" value="1"/>
</dbReference>
<dbReference type="GO" id="GO:0019843">
    <property type="term" value="F:rRNA binding"/>
    <property type="evidence" value="ECO:0007669"/>
    <property type="project" value="UniProtKB-UniRule"/>
</dbReference>
<dbReference type="GO" id="GO:0005840">
    <property type="term" value="C:ribosome"/>
    <property type="evidence" value="ECO:0007669"/>
    <property type="project" value="UniProtKB-KW"/>
</dbReference>
<evidence type="ECO:0000256" key="5">
    <source>
        <dbReference type="HAMAP-Rule" id="MF_01326"/>
    </source>
</evidence>
<dbReference type="InterPro" id="IPR005824">
    <property type="entry name" value="KOW"/>
</dbReference>
<dbReference type="PANTHER" id="PTHR12903">
    <property type="entry name" value="MITOCHONDRIAL RIBOSOMAL PROTEIN L24"/>
    <property type="match status" value="1"/>
</dbReference>
<protein>
    <recommendedName>
        <fullName evidence="4 5">Large ribosomal subunit protein uL24</fullName>
    </recommendedName>
</protein>
<proteinExistence type="inferred from homology"/>
<organism evidence="8 9">
    <name type="scientific">Eiseniibacteriota bacterium</name>
    <dbReference type="NCBI Taxonomy" id="2212470"/>
    <lineage>
        <taxon>Bacteria</taxon>
        <taxon>Candidatus Eiseniibacteriota</taxon>
    </lineage>
</organism>
<dbReference type="Pfam" id="PF17136">
    <property type="entry name" value="ribosomal_L24"/>
    <property type="match status" value="1"/>
</dbReference>
<keyword evidence="3 5" id="KW-0687">Ribonucleoprotein</keyword>
<comment type="function">
    <text evidence="5">One of two assembly initiator proteins, it binds directly to the 5'-end of the 23S rRNA, where it nucleates assembly of the 50S subunit.</text>
</comment>
<dbReference type="CDD" id="cd06089">
    <property type="entry name" value="KOW_RPL26"/>
    <property type="match status" value="1"/>
</dbReference>
<dbReference type="EMBL" id="VGIY01000139">
    <property type="protein sequence ID" value="MBM3317528.1"/>
    <property type="molecule type" value="Genomic_DNA"/>
</dbReference>
<evidence type="ECO:0000256" key="3">
    <source>
        <dbReference type="ARBA" id="ARBA00023274"/>
    </source>
</evidence>
<dbReference type="SUPFAM" id="SSF50104">
    <property type="entry name" value="Translation proteins SH3-like domain"/>
    <property type="match status" value="1"/>
</dbReference>
<dbReference type="NCBIfam" id="TIGR01079">
    <property type="entry name" value="rplX_bact"/>
    <property type="match status" value="1"/>
</dbReference>
<dbReference type="PROSITE" id="PS01108">
    <property type="entry name" value="RIBOSOMAL_L24"/>
    <property type="match status" value="1"/>
</dbReference>
<evidence type="ECO:0000256" key="1">
    <source>
        <dbReference type="ARBA" id="ARBA00010618"/>
    </source>
</evidence>
<dbReference type="InterPro" id="IPR005825">
    <property type="entry name" value="Ribosomal_uL24_CS"/>
</dbReference>
<dbReference type="AlphaFoldDB" id="A0A937X7W7"/>
<dbReference type="InterPro" id="IPR057264">
    <property type="entry name" value="Ribosomal_uL24_C"/>
</dbReference>
<dbReference type="Proteomes" id="UP000748308">
    <property type="component" value="Unassembled WGS sequence"/>
</dbReference>
<sequence length="118" mass="13385">MHICKGDTIIVISGEEKGRTGKVLFVFPEKRAVIVEKINMIKRHTRRRSQAQMQGGIIEKEAPLPMSKVALYDPKARKATRVRTRVRLEKEGTRTVKIKERISARTGEVIEKPGHRGA</sequence>
<evidence type="ECO:0000259" key="7">
    <source>
        <dbReference type="SMART" id="SM00739"/>
    </source>
</evidence>
<dbReference type="SMART" id="SM00739">
    <property type="entry name" value="KOW"/>
    <property type="match status" value="1"/>
</dbReference>
<comment type="similarity">
    <text evidence="1 5 6">Belongs to the universal ribosomal protein uL24 family.</text>
</comment>
<keyword evidence="2 5" id="KW-0689">Ribosomal protein</keyword>
<dbReference type="GO" id="GO:0006412">
    <property type="term" value="P:translation"/>
    <property type="evidence" value="ECO:0007669"/>
    <property type="project" value="UniProtKB-UniRule"/>
</dbReference>
<dbReference type="InterPro" id="IPR041988">
    <property type="entry name" value="Ribosomal_uL24_KOW"/>
</dbReference>
<gene>
    <name evidence="5 8" type="primary">rplX</name>
    <name evidence="8" type="ORF">FJY75_06705</name>
</gene>
<accession>A0A937X7W7</accession>
<dbReference type="Pfam" id="PF00467">
    <property type="entry name" value="KOW"/>
    <property type="match status" value="1"/>
</dbReference>
<dbReference type="InterPro" id="IPR008991">
    <property type="entry name" value="Translation_prot_SH3-like_sf"/>
</dbReference>
<evidence type="ECO:0000313" key="9">
    <source>
        <dbReference type="Proteomes" id="UP000748308"/>
    </source>
</evidence>
<dbReference type="Gene3D" id="2.30.30.30">
    <property type="match status" value="1"/>
</dbReference>
<feature type="domain" description="KOW" evidence="7">
    <location>
        <begin position="2"/>
        <end position="29"/>
    </location>
</feature>